<keyword evidence="6" id="KW-1185">Reference proteome</keyword>
<dbReference type="InterPro" id="IPR033811">
    <property type="entry name" value="Proteasome_beta_3"/>
</dbReference>
<dbReference type="PANTHER" id="PTHR32194">
    <property type="entry name" value="METALLOPROTEASE TLDD"/>
    <property type="match status" value="1"/>
</dbReference>
<keyword evidence="2 4" id="KW-0647">Proteasome</keyword>
<comment type="subcellular location">
    <subcellularLocation>
        <location evidence="4">Cytoplasm</location>
    </subcellularLocation>
    <subcellularLocation>
        <location evidence="4">Nucleus</location>
    </subcellularLocation>
</comment>
<evidence type="ECO:0000313" key="5">
    <source>
        <dbReference type="EMBL" id="CUF99971.1"/>
    </source>
</evidence>
<proteinExistence type="inferred from homology"/>
<dbReference type="CDD" id="cd03759">
    <property type="entry name" value="proteasome_beta_type_3"/>
    <property type="match status" value="1"/>
</dbReference>
<dbReference type="OMA" id="CSEQLYG"/>
<organism evidence="5 6">
    <name type="scientific">Bodo saltans</name>
    <name type="common">Flagellated protozoan</name>
    <dbReference type="NCBI Taxonomy" id="75058"/>
    <lineage>
        <taxon>Eukaryota</taxon>
        <taxon>Discoba</taxon>
        <taxon>Euglenozoa</taxon>
        <taxon>Kinetoplastea</taxon>
        <taxon>Metakinetoplastina</taxon>
        <taxon>Eubodonida</taxon>
        <taxon>Bodonidae</taxon>
        <taxon>Bodo</taxon>
    </lineage>
</organism>
<dbReference type="GO" id="GO:0019774">
    <property type="term" value="C:proteasome core complex, beta-subunit complex"/>
    <property type="evidence" value="ECO:0007669"/>
    <property type="project" value="InterPro"/>
</dbReference>
<dbReference type="Proteomes" id="UP000051952">
    <property type="component" value="Unassembled WGS sequence"/>
</dbReference>
<dbReference type="GO" id="GO:0043161">
    <property type="term" value="P:proteasome-mediated ubiquitin-dependent protein catabolic process"/>
    <property type="evidence" value="ECO:0007669"/>
    <property type="project" value="InterPro"/>
</dbReference>
<reference evidence="6" key="1">
    <citation type="submission" date="2015-09" db="EMBL/GenBank/DDBJ databases">
        <authorList>
            <consortium name="Pathogen Informatics"/>
        </authorList>
    </citation>
    <scope>NUCLEOTIDE SEQUENCE [LARGE SCALE GENOMIC DNA]</scope>
    <source>
        <strain evidence="6">Lake Konstanz</strain>
    </source>
</reference>
<evidence type="ECO:0000256" key="3">
    <source>
        <dbReference type="ARBA" id="ARBA00023242"/>
    </source>
</evidence>
<dbReference type="Gene3D" id="3.60.20.10">
    <property type="entry name" value="Glutamine Phosphoribosylpyrophosphate, subunit 1, domain 1"/>
    <property type="match status" value="1"/>
</dbReference>
<dbReference type="InterPro" id="IPR016050">
    <property type="entry name" value="Proteasome_bsu_CS"/>
</dbReference>
<name>A0A0S4IV44_BODSA</name>
<dbReference type="InterPro" id="IPR023333">
    <property type="entry name" value="Proteasome_suB-type"/>
</dbReference>
<dbReference type="PROSITE" id="PS00854">
    <property type="entry name" value="PROTEASOME_BETA_1"/>
    <property type="match status" value="1"/>
</dbReference>
<dbReference type="GO" id="GO:0005634">
    <property type="term" value="C:nucleus"/>
    <property type="evidence" value="ECO:0007669"/>
    <property type="project" value="UniProtKB-SubCell"/>
</dbReference>
<dbReference type="VEuPathDB" id="TriTrypDB:BSAL_68975"/>
<sequence length="204" mass="22500">MSILELNGGACVAMAGKECFVIASDNRLGEQFKTISMEVPKLHVINNNVVLGLTGFRSDQQTFANNLEFRTKMYKLEEEREISGKALTGLVASLLYEARFGPWFVEPVIGSIDKNGKVYLCAMDLIGAPCEPEDYVCTGTCSEALHGMCESLWRPNLEPEELFEIVAQALLSSCDRDCLSGYGATVMIVTKDKITTRLVKGRKD</sequence>
<comment type="function">
    <text evidence="4">Component of the proteasome, a multicatalytic proteinase complex which is characterized by its ability to cleave peptides with Arg, Phe, Tyr, Leu, and Glu adjacent to the leaving group at neutral or slightly basic pH. The proteasome has an ATP-dependent proteolytic activity.</text>
</comment>
<accession>A0A0S4IV44</accession>
<comment type="subunit">
    <text evidence="4">Component of the proteasome complex.</text>
</comment>
<dbReference type="OrthoDB" id="204949at2759"/>
<dbReference type="EMBL" id="CYKH01000484">
    <property type="protein sequence ID" value="CUF99971.1"/>
    <property type="molecule type" value="Genomic_DNA"/>
</dbReference>
<dbReference type="InterPro" id="IPR029055">
    <property type="entry name" value="Ntn_hydrolases_N"/>
</dbReference>
<dbReference type="Pfam" id="PF00227">
    <property type="entry name" value="Proteasome"/>
    <property type="match status" value="1"/>
</dbReference>
<evidence type="ECO:0000256" key="2">
    <source>
        <dbReference type="ARBA" id="ARBA00022942"/>
    </source>
</evidence>
<dbReference type="InterPro" id="IPR001353">
    <property type="entry name" value="Proteasome_sua/b"/>
</dbReference>
<dbReference type="SUPFAM" id="SSF56235">
    <property type="entry name" value="N-terminal nucleophile aminohydrolases (Ntn hydrolases)"/>
    <property type="match status" value="1"/>
</dbReference>
<keyword evidence="1 4" id="KW-0963">Cytoplasm</keyword>
<gene>
    <name evidence="5" type="ORF">BSAL_68975</name>
</gene>
<dbReference type="PANTHER" id="PTHR32194:SF10">
    <property type="entry name" value="PROTEASOME SUBUNIT BETA TYPE-3"/>
    <property type="match status" value="1"/>
</dbReference>
<dbReference type="GO" id="GO:0005737">
    <property type="term" value="C:cytoplasm"/>
    <property type="evidence" value="ECO:0007669"/>
    <property type="project" value="UniProtKB-SubCell"/>
</dbReference>
<protein>
    <recommendedName>
        <fullName evidence="4">Proteasome subunit beta</fullName>
    </recommendedName>
</protein>
<keyword evidence="3 4" id="KW-0539">Nucleus</keyword>
<dbReference type="AlphaFoldDB" id="A0A0S4IV44"/>
<dbReference type="FunFam" id="3.60.20.10:FF:000003">
    <property type="entry name" value="Proteasome subunit beta type-3"/>
    <property type="match status" value="1"/>
</dbReference>
<evidence type="ECO:0000313" key="6">
    <source>
        <dbReference type="Proteomes" id="UP000051952"/>
    </source>
</evidence>
<evidence type="ECO:0000256" key="1">
    <source>
        <dbReference type="ARBA" id="ARBA00022490"/>
    </source>
</evidence>
<comment type="similarity">
    <text evidence="4">Belongs to the peptidase T1B family.</text>
</comment>
<evidence type="ECO:0000256" key="4">
    <source>
        <dbReference type="RuleBase" id="RU004203"/>
    </source>
</evidence>
<dbReference type="PROSITE" id="PS51476">
    <property type="entry name" value="PROTEASOME_BETA_2"/>
    <property type="match status" value="1"/>
</dbReference>